<dbReference type="Proteomes" id="UP001229421">
    <property type="component" value="Unassembled WGS sequence"/>
</dbReference>
<evidence type="ECO:0000313" key="2">
    <source>
        <dbReference type="EMBL" id="KAK1416168.1"/>
    </source>
</evidence>
<organism evidence="2 3">
    <name type="scientific">Tagetes erecta</name>
    <name type="common">African marigold</name>
    <dbReference type="NCBI Taxonomy" id="13708"/>
    <lineage>
        <taxon>Eukaryota</taxon>
        <taxon>Viridiplantae</taxon>
        <taxon>Streptophyta</taxon>
        <taxon>Embryophyta</taxon>
        <taxon>Tracheophyta</taxon>
        <taxon>Spermatophyta</taxon>
        <taxon>Magnoliopsida</taxon>
        <taxon>eudicotyledons</taxon>
        <taxon>Gunneridae</taxon>
        <taxon>Pentapetalae</taxon>
        <taxon>asterids</taxon>
        <taxon>campanulids</taxon>
        <taxon>Asterales</taxon>
        <taxon>Asteraceae</taxon>
        <taxon>Asteroideae</taxon>
        <taxon>Heliantheae alliance</taxon>
        <taxon>Tageteae</taxon>
        <taxon>Tagetes</taxon>
    </lineage>
</organism>
<comment type="caution">
    <text evidence="2">The sequence shown here is derived from an EMBL/GenBank/DDBJ whole genome shotgun (WGS) entry which is preliminary data.</text>
</comment>
<protein>
    <submittedName>
        <fullName evidence="2">Uncharacterized protein</fullName>
    </submittedName>
</protein>
<evidence type="ECO:0000313" key="3">
    <source>
        <dbReference type="Proteomes" id="UP001229421"/>
    </source>
</evidence>
<gene>
    <name evidence="2" type="ORF">QVD17_31956</name>
</gene>
<proteinExistence type="predicted"/>
<accession>A0AAD8K6M0</accession>
<keyword evidence="3" id="KW-1185">Reference proteome</keyword>
<dbReference type="EMBL" id="JAUHHV010000008">
    <property type="protein sequence ID" value="KAK1416168.1"/>
    <property type="molecule type" value="Genomic_DNA"/>
</dbReference>
<feature type="region of interest" description="Disordered" evidence="1">
    <location>
        <begin position="43"/>
        <end position="73"/>
    </location>
</feature>
<dbReference type="AlphaFoldDB" id="A0AAD8K6M0"/>
<name>A0AAD8K6M0_TARER</name>
<reference evidence="2" key="1">
    <citation type="journal article" date="2023" name="bioRxiv">
        <title>Improved chromosome-level genome assembly for marigold (Tagetes erecta).</title>
        <authorList>
            <person name="Jiang F."/>
            <person name="Yuan L."/>
            <person name="Wang S."/>
            <person name="Wang H."/>
            <person name="Xu D."/>
            <person name="Wang A."/>
            <person name="Fan W."/>
        </authorList>
    </citation>
    <scope>NUCLEOTIDE SEQUENCE</scope>
    <source>
        <strain evidence="2">WSJ</strain>
        <tissue evidence="2">Leaf</tissue>
    </source>
</reference>
<evidence type="ECO:0000256" key="1">
    <source>
        <dbReference type="SAM" id="MobiDB-lite"/>
    </source>
</evidence>
<sequence>MTSGWVHGLKPELFLKIRSQSFVIVRVSALIIINLLHQIIKGAGSGGQRGEEEVGEEDLVDEVPSSAGGETRWLRGERARRGREIHTLWNEEVARNKLVAFLVFHSLLPK</sequence>